<comment type="caution">
    <text evidence="1">The sequence shown here is derived from an EMBL/GenBank/DDBJ whole genome shotgun (WGS) entry which is preliminary data.</text>
</comment>
<proteinExistence type="predicted"/>
<evidence type="ECO:0000313" key="1">
    <source>
        <dbReference type="EMBL" id="GIY96229.1"/>
    </source>
</evidence>
<evidence type="ECO:0000313" key="2">
    <source>
        <dbReference type="Proteomes" id="UP001054945"/>
    </source>
</evidence>
<sequence length="148" mass="17716">MVESSLLKTLEENRDTEREETDIYLDWTVELNIQGEMQYKLKLQNRDDDNNVRVERRRYRDVYLAICQGNYTHISLVMNMFPVTQNCQLRPDHNLFIIAVVTCLHLEGFFQCENFPRFVLMVYKPINYVHRHCPRETPSKDKCPSKTL</sequence>
<dbReference type="AlphaFoldDB" id="A0AAV4XQX3"/>
<organism evidence="1 2">
    <name type="scientific">Caerostris extrusa</name>
    <name type="common">Bark spider</name>
    <name type="synonym">Caerostris bankana</name>
    <dbReference type="NCBI Taxonomy" id="172846"/>
    <lineage>
        <taxon>Eukaryota</taxon>
        <taxon>Metazoa</taxon>
        <taxon>Ecdysozoa</taxon>
        <taxon>Arthropoda</taxon>
        <taxon>Chelicerata</taxon>
        <taxon>Arachnida</taxon>
        <taxon>Araneae</taxon>
        <taxon>Araneomorphae</taxon>
        <taxon>Entelegynae</taxon>
        <taxon>Araneoidea</taxon>
        <taxon>Araneidae</taxon>
        <taxon>Caerostris</taxon>
    </lineage>
</organism>
<accession>A0AAV4XQX3</accession>
<reference evidence="1 2" key="1">
    <citation type="submission" date="2021-06" db="EMBL/GenBank/DDBJ databases">
        <title>Caerostris extrusa draft genome.</title>
        <authorList>
            <person name="Kono N."/>
            <person name="Arakawa K."/>
        </authorList>
    </citation>
    <scope>NUCLEOTIDE SEQUENCE [LARGE SCALE GENOMIC DNA]</scope>
</reference>
<keyword evidence="2" id="KW-1185">Reference proteome</keyword>
<name>A0AAV4XQX3_CAEEX</name>
<protein>
    <submittedName>
        <fullName evidence="1">Uncharacterized protein</fullName>
    </submittedName>
</protein>
<dbReference type="EMBL" id="BPLR01018021">
    <property type="protein sequence ID" value="GIY96229.1"/>
    <property type="molecule type" value="Genomic_DNA"/>
</dbReference>
<gene>
    <name evidence="1" type="ORF">CEXT_684441</name>
</gene>
<dbReference type="Proteomes" id="UP001054945">
    <property type="component" value="Unassembled WGS sequence"/>
</dbReference>